<dbReference type="Proteomes" id="UP001244490">
    <property type="component" value="Unassembled WGS sequence"/>
</dbReference>
<evidence type="ECO:0000313" key="2">
    <source>
        <dbReference type="Proteomes" id="UP001244490"/>
    </source>
</evidence>
<dbReference type="EMBL" id="JAUUIA010000493">
    <property type="protein sequence ID" value="MDP0971242.1"/>
    <property type="molecule type" value="Genomic_DNA"/>
</dbReference>
<feature type="non-terminal residue" evidence="1">
    <location>
        <position position="51"/>
    </location>
</feature>
<comment type="caution">
    <text evidence="1">The sequence shown here is derived from an EMBL/GenBank/DDBJ whole genome shotgun (WGS) entry which is preliminary data.</text>
</comment>
<accession>A0AAW8AIY3</accession>
<gene>
    <name evidence="1" type="ORF">Q6294_30335</name>
</gene>
<dbReference type="SUPFAM" id="SSF50129">
    <property type="entry name" value="GroES-like"/>
    <property type="match status" value="1"/>
</dbReference>
<dbReference type="InterPro" id="IPR011032">
    <property type="entry name" value="GroES-like_sf"/>
</dbReference>
<protein>
    <submittedName>
        <fullName evidence="1">Quinone oxidoreductase</fullName>
    </submittedName>
</protein>
<dbReference type="AlphaFoldDB" id="A0AAW8AIY3"/>
<reference evidence="1" key="1">
    <citation type="submission" date="2023-07" db="EMBL/GenBank/DDBJ databases">
        <authorList>
            <person name="Peng Z."/>
        </authorList>
    </citation>
    <scope>NUCLEOTIDE SEQUENCE</scope>
    <source>
        <strain evidence="1">KP219</strain>
    </source>
</reference>
<sequence length="51" mass="5667">MATRIEFHKHGGPEVLQAVEFTPADPAEIEIQVENKAIGINFIDTYIRSGL</sequence>
<evidence type="ECO:0000313" key="1">
    <source>
        <dbReference type="EMBL" id="MDP0971242.1"/>
    </source>
</evidence>
<organism evidence="1 2">
    <name type="scientific">Klebsiella pneumoniae</name>
    <dbReference type="NCBI Taxonomy" id="573"/>
    <lineage>
        <taxon>Bacteria</taxon>
        <taxon>Pseudomonadati</taxon>
        <taxon>Pseudomonadota</taxon>
        <taxon>Gammaproteobacteria</taxon>
        <taxon>Enterobacterales</taxon>
        <taxon>Enterobacteriaceae</taxon>
        <taxon>Klebsiella/Raoultella group</taxon>
        <taxon>Klebsiella</taxon>
        <taxon>Klebsiella pneumoniae complex</taxon>
    </lineage>
</organism>
<name>A0AAW8AIY3_KLEPN</name>
<dbReference type="Gene3D" id="3.90.180.10">
    <property type="entry name" value="Medium-chain alcohol dehydrogenases, catalytic domain"/>
    <property type="match status" value="1"/>
</dbReference>
<proteinExistence type="predicted"/>